<dbReference type="AlphaFoldDB" id="A0A0F9JU49"/>
<accession>A0A0F9JU49</accession>
<sequence length="53" mass="5981">MKLTISIDVEVRDEDEGRRFFRVLKERFADSPDVQVFGSIISDANEIDPAVPG</sequence>
<reference evidence="1" key="1">
    <citation type="journal article" date="2015" name="Nature">
        <title>Complex archaea that bridge the gap between prokaryotes and eukaryotes.</title>
        <authorList>
            <person name="Spang A."/>
            <person name="Saw J.H."/>
            <person name="Jorgensen S.L."/>
            <person name="Zaremba-Niedzwiedzka K."/>
            <person name="Martijn J."/>
            <person name="Lind A.E."/>
            <person name="van Eijk R."/>
            <person name="Schleper C."/>
            <person name="Guy L."/>
            <person name="Ettema T.J."/>
        </authorList>
    </citation>
    <scope>NUCLEOTIDE SEQUENCE</scope>
</reference>
<protein>
    <submittedName>
        <fullName evidence="1">Uncharacterized protein</fullName>
    </submittedName>
</protein>
<comment type="caution">
    <text evidence="1">The sequence shown here is derived from an EMBL/GenBank/DDBJ whole genome shotgun (WGS) entry which is preliminary data.</text>
</comment>
<gene>
    <name evidence="1" type="ORF">LCGC14_1485580</name>
</gene>
<name>A0A0F9JU49_9ZZZZ</name>
<dbReference type="EMBL" id="LAZR01010620">
    <property type="protein sequence ID" value="KKM66001.1"/>
    <property type="molecule type" value="Genomic_DNA"/>
</dbReference>
<proteinExistence type="predicted"/>
<evidence type="ECO:0000313" key="1">
    <source>
        <dbReference type="EMBL" id="KKM66001.1"/>
    </source>
</evidence>
<organism evidence="1">
    <name type="scientific">marine sediment metagenome</name>
    <dbReference type="NCBI Taxonomy" id="412755"/>
    <lineage>
        <taxon>unclassified sequences</taxon>
        <taxon>metagenomes</taxon>
        <taxon>ecological metagenomes</taxon>
    </lineage>
</organism>